<feature type="domain" description="CYTH" evidence="2">
    <location>
        <begin position="1"/>
        <end position="210"/>
    </location>
</feature>
<organism evidence="4 5">
    <name type="scientific">Methylocella silvestris</name>
    <dbReference type="NCBI Taxonomy" id="199596"/>
    <lineage>
        <taxon>Bacteria</taxon>
        <taxon>Pseudomonadati</taxon>
        <taxon>Pseudomonadota</taxon>
        <taxon>Alphaproteobacteria</taxon>
        <taxon>Hyphomicrobiales</taxon>
        <taxon>Beijerinckiaceae</taxon>
        <taxon>Methylocella</taxon>
    </lineage>
</organism>
<comment type="caution">
    <text evidence="4">The sequence shown here is derived from an EMBL/GenBank/DDBJ whole genome shotgun (WGS) entry which is preliminary data.</text>
</comment>
<dbReference type="RefSeq" id="WP_102841916.1">
    <property type="nucleotide sequence ID" value="NZ_PDZR01000001.1"/>
</dbReference>
<dbReference type="InterPro" id="IPR007899">
    <property type="entry name" value="CHAD_dom"/>
</dbReference>
<dbReference type="GO" id="GO:0046872">
    <property type="term" value="F:metal ion binding"/>
    <property type="evidence" value="ECO:0007669"/>
    <property type="project" value="TreeGrafter"/>
</dbReference>
<dbReference type="InterPro" id="IPR039013">
    <property type="entry name" value="YgiF"/>
</dbReference>
<reference evidence="4 5" key="1">
    <citation type="submission" date="2017-10" db="EMBL/GenBank/DDBJ databases">
        <title>Genome announcement of Methylocella silvestris TVC from permafrost.</title>
        <authorList>
            <person name="Wang J."/>
            <person name="Geng K."/>
            <person name="Ul-Haque F."/>
            <person name="Crombie A.T."/>
            <person name="Street L.E."/>
            <person name="Wookey P.A."/>
            <person name="Murrell J.C."/>
            <person name="Pratscher J."/>
        </authorList>
    </citation>
    <scope>NUCLEOTIDE SEQUENCE [LARGE SCALE GENOMIC DNA]</scope>
    <source>
        <strain evidence="4 5">TVC</strain>
    </source>
</reference>
<dbReference type="SUPFAM" id="SSF55154">
    <property type="entry name" value="CYTH-like phosphatases"/>
    <property type="match status" value="1"/>
</dbReference>
<dbReference type="SMART" id="SM00880">
    <property type="entry name" value="CHAD"/>
    <property type="match status" value="1"/>
</dbReference>
<dbReference type="EMBL" id="PDZR01000001">
    <property type="protein sequence ID" value="PNG27606.1"/>
    <property type="molecule type" value="Genomic_DNA"/>
</dbReference>
<dbReference type="PANTHER" id="PTHR39569">
    <property type="entry name" value="INORGANIC TRIPHOSPHATASE"/>
    <property type="match status" value="1"/>
</dbReference>
<evidence type="ECO:0008006" key="6">
    <source>
        <dbReference type="Google" id="ProtNLM"/>
    </source>
</evidence>
<dbReference type="Gene3D" id="2.40.320.10">
    <property type="entry name" value="Hypothetical Protein Pfu-838710-001"/>
    <property type="match status" value="1"/>
</dbReference>
<dbReference type="PROSITE" id="PS51708">
    <property type="entry name" value="CHAD"/>
    <property type="match status" value="1"/>
</dbReference>
<dbReference type="PANTHER" id="PTHR39569:SF1">
    <property type="entry name" value="INORGANIC TRIPHOSPHATASE"/>
    <property type="match status" value="1"/>
</dbReference>
<dbReference type="InterPro" id="IPR033469">
    <property type="entry name" value="CYTH-like_dom_sf"/>
</dbReference>
<gene>
    <name evidence="4" type="ORF">CR492_01435</name>
</gene>
<dbReference type="Proteomes" id="UP000236286">
    <property type="component" value="Unassembled WGS sequence"/>
</dbReference>
<dbReference type="CDD" id="cd07756">
    <property type="entry name" value="CYTH-like_Pase_CHAD"/>
    <property type="match status" value="1"/>
</dbReference>
<dbReference type="InterPro" id="IPR023577">
    <property type="entry name" value="CYTH_domain"/>
</dbReference>
<evidence type="ECO:0000256" key="1">
    <source>
        <dbReference type="SAM" id="MobiDB-lite"/>
    </source>
</evidence>
<sequence length="519" mass="57311">MTEIELKLAVSADPVARAQALAALKAAMTRARAQKLDSWYFDTADEALREGGFTLRVRRAGKQLLQTVKQETGSVSQRGEWERPIDGQAPTRRQRDSAACIDFAMIRETPLADLAEAVRPDLRQAFHISVKRAFLSLGEANAQIEAVLDAGEIMVPGPTAAEPIFEVELELKSGDKSALYTLARRLAAQAPLSISLISKAERGYRLAAGASMRPAKGSQPRLGDAMTAGAAFEAICNVCLHDFMLNARLLTVRPEPASPVEAIHQGRVALRRLRAALALFRPIADDEYFAAADNELKRMARLFGDARDRDVMQEAGAAGDELTAEAREFAAWRQSKRMALRAALIAAIEARPWRIFLIDFCEWLGSGGWRAHKAERAETAKFIRKRLAKRRKMLLKQGEILESLDPEARHKVRIDAKKLRYMTEFFVDCPEVADKKSVGALLKRLETIQSSLGAMHDAETTLDAAEADLRLWRAETGRADAGELSHGDADVLEVSVEDSQKWLGEAVRAFAKLAKDDPF</sequence>
<feature type="region of interest" description="Disordered" evidence="1">
    <location>
        <begin position="69"/>
        <end position="93"/>
    </location>
</feature>
<name>A0A2J7TLG3_METSI</name>
<dbReference type="PROSITE" id="PS51707">
    <property type="entry name" value="CYTH"/>
    <property type="match status" value="1"/>
</dbReference>
<proteinExistence type="predicted"/>
<dbReference type="GO" id="GO:0050355">
    <property type="term" value="F:inorganic triphosphate phosphatase activity"/>
    <property type="evidence" value="ECO:0007669"/>
    <property type="project" value="InterPro"/>
</dbReference>
<evidence type="ECO:0000313" key="4">
    <source>
        <dbReference type="EMBL" id="PNG27606.1"/>
    </source>
</evidence>
<dbReference type="Gene3D" id="1.40.20.10">
    <property type="entry name" value="CHAD domain"/>
    <property type="match status" value="1"/>
</dbReference>
<accession>A0A2J7TLG3</accession>
<dbReference type="SMART" id="SM01118">
    <property type="entry name" value="CYTH"/>
    <property type="match status" value="1"/>
</dbReference>
<dbReference type="OrthoDB" id="9777271at2"/>
<dbReference type="AlphaFoldDB" id="A0A2J7TLG3"/>
<evidence type="ECO:0000259" key="3">
    <source>
        <dbReference type="PROSITE" id="PS51708"/>
    </source>
</evidence>
<dbReference type="Pfam" id="PF01928">
    <property type="entry name" value="CYTH"/>
    <property type="match status" value="1"/>
</dbReference>
<feature type="domain" description="CHAD" evidence="3">
    <location>
        <begin position="225"/>
        <end position="508"/>
    </location>
</feature>
<evidence type="ECO:0000313" key="5">
    <source>
        <dbReference type="Proteomes" id="UP000236286"/>
    </source>
</evidence>
<dbReference type="Pfam" id="PF05235">
    <property type="entry name" value="CHAD"/>
    <property type="match status" value="1"/>
</dbReference>
<evidence type="ECO:0000259" key="2">
    <source>
        <dbReference type="PROSITE" id="PS51707"/>
    </source>
</evidence>
<dbReference type="InterPro" id="IPR038186">
    <property type="entry name" value="CHAD_dom_sf"/>
</dbReference>
<protein>
    <recommendedName>
        <fullName evidence="6">Inorganic triphosphatase</fullName>
    </recommendedName>
</protein>